<gene>
    <name evidence="4" type="ORF">R4146_04220</name>
</gene>
<dbReference type="GO" id="GO:0005524">
    <property type="term" value="F:ATP binding"/>
    <property type="evidence" value="ECO:0007669"/>
    <property type="project" value="UniProtKB-KW"/>
</dbReference>
<feature type="domain" description="ABC transporter" evidence="3">
    <location>
        <begin position="4"/>
        <end position="229"/>
    </location>
</feature>
<proteinExistence type="predicted"/>
<organism evidence="4 5">
    <name type="scientific">Nicoliella lavandulae</name>
    <dbReference type="NCBI Taxonomy" id="3082954"/>
    <lineage>
        <taxon>Bacteria</taxon>
        <taxon>Bacillati</taxon>
        <taxon>Bacillota</taxon>
        <taxon>Bacilli</taxon>
        <taxon>Lactobacillales</taxon>
        <taxon>Lactobacillaceae</taxon>
        <taxon>Nicoliella</taxon>
    </lineage>
</organism>
<dbReference type="RefSeq" id="WP_339960188.1">
    <property type="nucleotide sequence ID" value="NZ_JAWMWH010000001.1"/>
</dbReference>
<keyword evidence="2 4" id="KW-0067">ATP-binding</keyword>
<dbReference type="PANTHER" id="PTHR43158:SF5">
    <property type="entry name" value="ABC TRANSPORTER, ATP-BINDING PROTEIN"/>
    <property type="match status" value="1"/>
</dbReference>
<dbReference type="Gene3D" id="3.40.50.300">
    <property type="entry name" value="P-loop containing nucleotide triphosphate hydrolases"/>
    <property type="match status" value="1"/>
</dbReference>
<dbReference type="PANTHER" id="PTHR43158">
    <property type="entry name" value="SKFA PEPTIDE EXPORT ATP-BINDING PROTEIN SKFE"/>
    <property type="match status" value="1"/>
</dbReference>
<dbReference type="InterPro" id="IPR003439">
    <property type="entry name" value="ABC_transporter-like_ATP-bd"/>
</dbReference>
<keyword evidence="1" id="KW-0547">Nucleotide-binding</keyword>
<evidence type="ECO:0000259" key="3">
    <source>
        <dbReference type="PROSITE" id="PS50893"/>
    </source>
</evidence>
<dbReference type="SUPFAM" id="SSF52540">
    <property type="entry name" value="P-loop containing nucleoside triphosphate hydrolases"/>
    <property type="match status" value="1"/>
</dbReference>
<keyword evidence="5" id="KW-1185">Reference proteome</keyword>
<dbReference type="Proteomes" id="UP001370590">
    <property type="component" value="Unassembled WGS sequence"/>
</dbReference>
<evidence type="ECO:0000256" key="2">
    <source>
        <dbReference type="ARBA" id="ARBA00022840"/>
    </source>
</evidence>
<protein>
    <submittedName>
        <fullName evidence="4">ABC transporter ATP-binding protein</fullName>
    </submittedName>
</protein>
<evidence type="ECO:0000256" key="1">
    <source>
        <dbReference type="ARBA" id="ARBA00022741"/>
    </source>
</evidence>
<dbReference type="PROSITE" id="PS50893">
    <property type="entry name" value="ABC_TRANSPORTER_2"/>
    <property type="match status" value="1"/>
</dbReference>
<reference evidence="4 5" key="1">
    <citation type="submission" date="2023-10" db="EMBL/GenBank/DDBJ databases">
        <title>Nicoliella lavandulae sp. nov. isolated from Lavandula angustifolia flowers.</title>
        <authorList>
            <person name="Alcantara C."/>
            <person name="Zuniga M."/>
            <person name="Landete J.M."/>
            <person name="Monedero V."/>
        </authorList>
    </citation>
    <scope>NUCLEOTIDE SEQUENCE [LARGE SCALE GENOMIC DNA]</scope>
    <source>
        <strain evidence="4 5">Es01</strain>
    </source>
</reference>
<dbReference type="SMART" id="SM00382">
    <property type="entry name" value="AAA"/>
    <property type="match status" value="1"/>
</dbReference>
<evidence type="ECO:0000313" key="4">
    <source>
        <dbReference type="EMBL" id="MEJ6400375.1"/>
    </source>
</evidence>
<evidence type="ECO:0000313" key="5">
    <source>
        <dbReference type="Proteomes" id="UP001370590"/>
    </source>
</evidence>
<comment type="caution">
    <text evidence="4">The sequence shown here is derived from an EMBL/GenBank/DDBJ whole genome shotgun (WGS) entry which is preliminary data.</text>
</comment>
<accession>A0ABU8SLC5</accession>
<dbReference type="EMBL" id="JAWMWH010000001">
    <property type="protein sequence ID" value="MEJ6400375.1"/>
    <property type="molecule type" value="Genomic_DNA"/>
</dbReference>
<sequence>MSTIKVEHLNKHFRKQKVLDDINLTFGSNQIYGLLGRNGAGKSTLLNIITDRIFASAGHVKLDGENLHDNGDMLAKVFMMSQDNLYPDSMKVKTIIKTTATLYDHFNQPLADDLVKKFDVNLNTKFSKLSTGYHSIVKLIIALCVPASIIIFDEPTLGLDANHRELFYSELIQSYSETPRTIIIATHLIDEVANLVNNVVIINDGHVIVNDDNETVIKKAHTITGPEKELDGYCDGLNIIGSKRLGNLKTNYIYGPLNDQRMLPDTVKIEGLDLQTLFIYLTKRDGEVINNE</sequence>
<dbReference type="InterPro" id="IPR003593">
    <property type="entry name" value="AAA+_ATPase"/>
</dbReference>
<name>A0ABU8SLC5_9LACO</name>
<dbReference type="CDD" id="cd03230">
    <property type="entry name" value="ABC_DR_subfamily_A"/>
    <property type="match status" value="1"/>
</dbReference>
<dbReference type="InterPro" id="IPR027417">
    <property type="entry name" value="P-loop_NTPase"/>
</dbReference>
<dbReference type="Pfam" id="PF00005">
    <property type="entry name" value="ABC_tran"/>
    <property type="match status" value="1"/>
</dbReference>